<feature type="region of interest" description="Disordered" evidence="9">
    <location>
        <begin position="167"/>
        <end position="200"/>
    </location>
</feature>
<evidence type="ECO:0000256" key="1">
    <source>
        <dbReference type="ARBA" id="ARBA00004533"/>
    </source>
</evidence>
<comment type="caution">
    <text evidence="11">The sequence shown here is derived from an EMBL/GenBank/DDBJ whole genome shotgun (WGS) entry which is preliminary data.</text>
</comment>
<evidence type="ECO:0000256" key="5">
    <source>
        <dbReference type="ARBA" id="ARBA00022692"/>
    </source>
</evidence>
<dbReference type="InterPro" id="IPR024961">
    <property type="entry name" value="T2SS_GspC_N"/>
</dbReference>
<keyword evidence="2" id="KW-0813">Transport</keyword>
<evidence type="ECO:0000256" key="6">
    <source>
        <dbReference type="ARBA" id="ARBA00022927"/>
    </source>
</evidence>
<keyword evidence="12" id="KW-1185">Reference proteome</keyword>
<keyword evidence="4" id="KW-0997">Cell inner membrane</keyword>
<dbReference type="RefSeq" id="WP_344933005.1">
    <property type="nucleotide sequence ID" value="NZ_BAABDM010000001.1"/>
</dbReference>
<organism evidence="11 12">
    <name type="scientific">Zhongshania borealis</name>
    <dbReference type="NCBI Taxonomy" id="889488"/>
    <lineage>
        <taxon>Bacteria</taxon>
        <taxon>Pseudomonadati</taxon>
        <taxon>Pseudomonadota</taxon>
        <taxon>Gammaproteobacteria</taxon>
        <taxon>Cellvibrionales</taxon>
        <taxon>Spongiibacteraceae</taxon>
        <taxon>Zhongshania</taxon>
    </lineage>
</organism>
<keyword evidence="6" id="KW-0653">Protein transport</keyword>
<name>A0ABP7WHE3_9GAMM</name>
<accession>A0ABP7WHE3</accession>
<dbReference type="InterPro" id="IPR036034">
    <property type="entry name" value="PDZ_sf"/>
</dbReference>
<evidence type="ECO:0000259" key="10">
    <source>
        <dbReference type="Pfam" id="PF11356"/>
    </source>
</evidence>
<keyword evidence="5" id="KW-0812">Transmembrane</keyword>
<keyword evidence="3" id="KW-1003">Cell membrane</keyword>
<dbReference type="Gene3D" id="2.30.42.10">
    <property type="match status" value="1"/>
</dbReference>
<dbReference type="Gene3D" id="2.30.30.830">
    <property type="match status" value="1"/>
</dbReference>
<feature type="domain" description="Type II secretion system protein GspC N-terminal" evidence="10">
    <location>
        <begin position="18"/>
        <end position="157"/>
    </location>
</feature>
<comment type="subcellular location">
    <subcellularLocation>
        <location evidence="1">Cell inner membrane</location>
    </subcellularLocation>
</comment>
<keyword evidence="8" id="KW-0472">Membrane</keyword>
<evidence type="ECO:0000256" key="8">
    <source>
        <dbReference type="ARBA" id="ARBA00023136"/>
    </source>
</evidence>
<evidence type="ECO:0000256" key="3">
    <source>
        <dbReference type="ARBA" id="ARBA00022475"/>
    </source>
</evidence>
<evidence type="ECO:0000256" key="7">
    <source>
        <dbReference type="ARBA" id="ARBA00022989"/>
    </source>
</evidence>
<evidence type="ECO:0000256" key="2">
    <source>
        <dbReference type="ARBA" id="ARBA00022448"/>
    </source>
</evidence>
<sequence>MTWVKMLSPRLTTWLNIVLVALVLAALAGLCWQFVGLFRGVQLPNAGPNTAISSGNAKAKSYDVQKLLAVPLFGLRPSTPIAATEIQKDIRRSALKITVIGLVSGNDDVGVAVLRHGNKTKAYSIGEKIEVPGTVTLLAVLADHIIIENNRKQEKIELDQKAGATGLRSASTASSSRPSSTESVDLSAPGIRELVGDPRDTVQNSPLQLVRFFSVNPVMDGGKLTGYEVKPGRDTRLFSQLSLEAGDILLSVNGQALSDMSPPELMKMMENTSSYELLIKRADTILTKRFDL</sequence>
<proteinExistence type="predicted"/>
<dbReference type="Pfam" id="PF11356">
    <property type="entry name" value="T2SSC"/>
    <property type="match status" value="1"/>
</dbReference>
<dbReference type="SUPFAM" id="SSF50156">
    <property type="entry name" value="PDZ domain-like"/>
    <property type="match status" value="1"/>
</dbReference>
<dbReference type="Proteomes" id="UP001500392">
    <property type="component" value="Unassembled WGS sequence"/>
</dbReference>
<protein>
    <recommendedName>
        <fullName evidence="10">Type II secretion system protein GspC N-terminal domain-containing protein</fullName>
    </recommendedName>
</protein>
<dbReference type="EMBL" id="BAABDM010000001">
    <property type="protein sequence ID" value="GAA4089094.1"/>
    <property type="molecule type" value="Genomic_DNA"/>
</dbReference>
<evidence type="ECO:0000256" key="4">
    <source>
        <dbReference type="ARBA" id="ARBA00022519"/>
    </source>
</evidence>
<evidence type="ECO:0000313" key="12">
    <source>
        <dbReference type="Proteomes" id="UP001500392"/>
    </source>
</evidence>
<feature type="compositionally biased region" description="Low complexity" evidence="9">
    <location>
        <begin position="168"/>
        <end position="183"/>
    </location>
</feature>
<reference evidence="12" key="1">
    <citation type="journal article" date="2019" name="Int. J. Syst. Evol. Microbiol.">
        <title>The Global Catalogue of Microorganisms (GCM) 10K type strain sequencing project: providing services to taxonomists for standard genome sequencing and annotation.</title>
        <authorList>
            <consortium name="The Broad Institute Genomics Platform"/>
            <consortium name="The Broad Institute Genome Sequencing Center for Infectious Disease"/>
            <person name="Wu L."/>
            <person name="Ma J."/>
        </authorList>
    </citation>
    <scope>NUCLEOTIDE SEQUENCE [LARGE SCALE GENOMIC DNA]</scope>
    <source>
        <strain evidence="12">JCM 17304</strain>
    </source>
</reference>
<evidence type="ECO:0000256" key="9">
    <source>
        <dbReference type="SAM" id="MobiDB-lite"/>
    </source>
</evidence>
<keyword evidence="7" id="KW-1133">Transmembrane helix</keyword>
<evidence type="ECO:0000313" key="11">
    <source>
        <dbReference type="EMBL" id="GAA4089094.1"/>
    </source>
</evidence>
<gene>
    <name evidence="11" type="ORF">GCM10022414_09970</name>
</gene>